<dbReference type="SMART" id="SM00225">
    <property type="entry name" value="BTB"/>
    <property type="match status" value="1"/>
</dbReference>
<dbReference type="GO" id="GO:0007015">
    <property type="term" value="P:actin filament organization"/>
    <property type="evidence" value="ECO:0007669"/>
    <property type="project" value="TreeGrafter"/>
</dbReference>
<feature type="region of interest" description="Disordered" evidence="7">
    <location>
        <begin position="769"/>
        <end position="792"/>
    </location>
</feature>
<keyword evidence="5 6" id="KW-0009">Actin-binding</keyword>
<keyword evidence="1 6" id="KW-0547">Nucleotide-binding</keyword>
<dbReference type="InterPro" id="IPR000210">
    <property type="entry name" value="BTB/POZ_dom"/>
</dbReference>
<proteinExistence type="inferred from homology"/>
<dbReference type="PROSITE" id="PS51456">
    <property type="entry name" value="MYOSIN_MOTOR"/>
    <property type="match status" value="1"/>
</dbReference>
<dbReference type="SMART" id="SM00242">
    <property type="entry name" value="MYSc"/>
    <property type="match status" value="1"/>
</dbReference>
<dbReference type="SUPFAM" id="SSF54695">
    <property type="entry name" value="POZ domain"/>
    <property type="match status" value="1"/>
</dbReference>
<dbReference type="Gene3D" id="1.20.58.530">
    <property type="match status" value="1"/>
</dbReference>
<accession>A0AB34IQW1</accession>
<dbReference type="GO" id="GO:0005737">
    <property type="term" value="C:cytoplasm"/>
    <property type="evidence" value="ECO:0007669"/>
    <property type="project" value="TreeGrafter"/>
</dbReference>
<dbReference type="PANTHER" id="PTHR13140:SF845">
    <property type="entry name" value="MYOSIN-LIKE PROTEIN"/>
    <property type="match status" value="1"/>
</dbReference>
<dbReference type="GO" id="GO:0051015">
    <property type="term" value="F:actin filament binding"/>
    <property type="evidence" value="ECO:0007669"/>
    <property type="project" value="TreeGrafter"/>
</dbReference>
<evidence type="ECO:0000256" key="7">
    <source>
        <dbReference type="SAM" id="MobiDB-lite"/>
    </source>
</evidence>
<reference evidence="9 10" key="1">
    <citation type="journal article" date="2024" name="Science">
        <title>Giant polyketide synthase enzymes in the biosynthesis of giant marine polyether toxins.</title>
        <authorList>
            <person name="Fallon T.R."/>
            <person name="Shende V.V."/>
            <person name="Wierzbicki I.H."/>
            <person name="Pendleton A.L."/>
            <person name="Watervoot N.F."/>
            <person name="Auber R.P."/>
            <person name="Gonzalez D.J."/>
            <person name="Wisecaver J.H."/>
            <person name="Moore B.S."/>
        </authorList>
    </citation>
    <scope>NUCLEOTIDE SEQUENCE [LARGE SCALE GENOMIC DNA]</scope>
    <source>
        <strain evidence="9 10">12B1</strain>
    </source>
</reference>
<dbReference type="PRINTS" id="PR00193">
    <property type="entry name" value="MYOSINHEAVY"/>
</dbReference>
<feature type="binding site" evidence="6">
    <location>
        <begin position="213"/>
        <end position="220"/>
    </location>
    <ligand>
        <name>ATP</name>
        <dbReference type="ChEBI" id="CHEBI:30616"/>
    </ligand>
</feature>
<dbReference type="Proteomes" id="UP001515480">
    <property type="component" value="Unassembled WGS sequence"/>
</dbReference>
<comment type="similarity">
    <text evidence="6">Belongs to the TRAFAC class myosin-kinesin ATPase superfamily. Myosin family.</text>
</comment>
<dbReference type="SUPFAM" id="SSF52540">
    <property type="entry name" value="P-loop containing nucleoside triphosphate hydrolases"/>
    <property type="match status" value="1"/>
</dbReference>
<feature type="compositionally biased region" description="Polar residues" evidence="7">
    <location>
        <begin position="713"/>
        <end position="733"/>
    </location>
</feature>
<dbReference type="InterPro" id="IPR003131">
    <property type="entry name" value="T1-type_BTB"/>
</dbReference>
<dbReference type="InterPro" id="IPR011333">
    <property type="entry name" value="SKP1/BTB/POZ_sf"/>
</dbReference>
<dbReference type="PROSITE" id="PS50096">
    <property type="entry name" value="IQ"/>
    <property type="match status" value="2"/>
</dbReference>
<dbReference type="GO" id="GO:0016459">
    <property type="term" value="C:myosin complex"/>
    <property type="evidence" value="ECO:0007669"/>
    <property type="project" value="UniProtKB-KW"/>
</dbReference>
<keyword evidence="4 6" id="KW-0505">Motor protein</keyword>
<sequence length="1319" mass="144538">MYAAPTMFNMSPFRRGGKPPPPSEKDAARTAEALAQLASPAARVGGAPHLSSPKTESPSVKALAAINAEVWVRDKAEVWVAGRVEQLCGRAKVKVRTGSGALVDVDVAHGGELPTVNPSLERDMTSLWYLHEPGVLHNLRGRFEEDEPYTSVAHLLIAVNPLKPVATPEMSGVAEAPSTGTLSPHPYVVAEMAYRELLRPSSSRRSQSIVVSGESGAGKTESSKILMRYLSWRAAAASAATALASGAQPSFSLNERILKSNPILESMGNSKTQRNHNSSRFGKYLRLHFAPPTEGGVAVELLGATIDTYLLEQSRLITQQKQERNFHIFYELFGGGSEAELRSWHLHGARPDDFAYLSASGCIKVPLHDDAAGFADFRSALTSMGFSSDTDASLMQCIAGLLHVGNIRIAAAASTKDGDGARVTLEDEGVAAHAAELLGLSKDDLLDALSSRTVTTQRGAESEKFKVPFDKQQAEHTRDCLSKAVYMALFEWVVSFVNGRLHADSSEESVASSDLFIGILDIFGFECFTSNSFEQLLINFANEKLQATFNEHVFSAEQELYKAEGIAWRSVQWPDNSGAISLIAQKERGAPPGLLHLLDEACRLPRSSDVELAKRFHDTHGGSTPHANFPPPDPRRVANEFKVAHYAEEVTYLIEGFLDKNNGSLSADLSALCASSTQDILSDVFRLREAGGAADASRTPSAEVSSKPPPVDVTQSKPLSPLRQSSPKLNHNVESAGAPPSVVKFGRASSAATPRRSSVSEKALAFTPRDCDGKGLTPRDSVSRSSSRGGNRSFESIGLQFVRQINAMVVELNTTRCNFIRCIKPNAEMAPGVFDQAYTVVQLRQTGMLQCCELLKHGYPTRIAYSEVVNRYSPVLPPAVTSHPALADGRRFTGAILYGFEVDPLLYQLGESKVFFRAGGVAQIDMLRQCDMAKEAPMLVARVKRFIHLKRFRLALAHAKMGLALTRLLRRARARALWRRALSIGRVYRASLLSLLRRVRATRAAITVQSAARMRPPRKAFLVHARALYAARRAAREAAAAVKVQAAGRGRAARRAYRVANRRRPAAVRVQAVSRGRAARRAAAAARRWKEEVLQPSAARLQAWWRVVLGERQLRKLRSIVERHTEGHRRFVGEMLALAAACEQQPEADARAPCSPGTPRGAASRTKRFEMWVSLRVGLPEHLASPEGFQGSQVYSARTMSLRGAGTYFARFFSDTSNVDVGRDADGHYLVHRSWKHFDAILDYIRDGACSLPKAYTPSTYDNRSASTEEDELREFLREASFFGLKDLLQQAMRQLMKLRYGDSPQMLTLLKQRGLPVG</sequence>
<dbReference type="PANTHER" id="PTHR13140">
    <property type="entry name" value="MYOSIN"/>
    <property type="match status" value="1"/>
</dbReference>
<dbReference type="GO" id="GO:0016020">
    <property type="term" value="C:membrane"/>
    <property type="evidence" value="ECO:0007669"/>
    <property type="project" value="TreeGrafter"/>
</dbReference>
<dbReference type="Pfam" id="PF02214">
    <property type="entry name" value="BTB_2"/>
    <property type="match status" value="1"/>
</dbReference>
<feature type="compositionally biased region" description="Low complexity" evidence="7">
    <location>
        <begin position="779"/>
        <end position="792"/>
    </location>
</feature>
<feature type="region of interest" description="Disordered" evidence="7">
    <location>
        <begin position="692"/>
        <end position="741"/>
    </location>
</feature>
<comment type="caution">
    <text evidence="9">The sequence shown here is derived from an EMBL/GenBank/DDBJ whole genome shotgun (WGS) entry which is preliminary data.</text>
</comment>
<evidence type="ECO:0000256" key="1">
    <source>
        <dbReference type="ARBA" id="ARBA00022741"/>
    </source>
</evidence>
<dbReference type="InterPro" id="IPR036961">
    <property type="entry name" value="Kinesin_motor_dom_sf"/>
</dbReference>
<evidence type="ECO:0000256" key="4">
    <source>
        <dbReference type="ARBA" id="ARBA00023175"/>
    </source>
</evidence>
<dbReference type="Gene3D" id="3.40.850.10">
    <property type="entry name" value="Kinesin motor domain"/>
    <property type="match status" value="2"/>
</dbReference>
<keyword evidence="10" id="KW-1185">Reference proteome</keyword>
<dbReference type="InterPro" id="IPR000048">
    <property type="entry name" value="IQ_motif_EF-hand-BS"/>
</dbReference>
<protein>
    <recommendedName>
        <fullName evidence="8">Myosin motor domain-containing protein</fullName>
    </recommendedName>
</protein>
<name>A0AB34IQW1_PRYPA</name>
<feature type="compositionally biased region" description="Low complexity" evidence="7">
    <location>
        <begin position="30"/>
        <end position="42"/>
    </location>
</feature>
<dbReference type="Gene3D" id="1.20.5.4820">
    <property type="match status" value="1"/>
</dbReference>
<evidence type="ECO:0000256" key="5">
    <source>
        <dbReference type="ARBA" id="ARBA00023203"/>
    </source>
</evidence>
<dbReference type="SMART" id="SM00015">
    <property type="entry name" value="IQ"/>
    <property type="match status" value="4"/>
</dbReference>
<evidence type="ECO:0000256" key="3">
    <source>
        <dbReference type="ARBA" id="ARBA00023123"/>
    </source>
</evidence>
<keyword evidence="3 6" id="KW-0518">Myosin</keyword>
<feature type="region of interest" description="Disordered" evidence="7">
    <location>
        <begin position="1"/>
        <end position="58"/>
    </location>
</feature>
<dbReference type="InterPro" id="IPR001609">
    <property type="entry name" value="Myosin_head_motor_dom-like"/>
</dbReference>
<evidence type="ECO:0000256" key="2">
    <source>
        <dbReference type="ARBA" id="ARBA00022840"/>
    </source>
</evidence>
<dbReference type="EMBL" id="JBGBPQ010000020">
    <property type="protein sequence ID" value="KAL1504450.1"/>
    <property type="molecule type" value="Genomic_DNA"/>
</dbReference>
<dbReference type="InterPro" id="IPR027417">
    <property type="entry name" value="P-loop_NTPase"/>
</dbReference>
<dbReference type="GO" id="GO:0000146">
    <property type="term" value="F:microfilament motor activity"/>
    <property type="evidence" value="ECO:0007669"/>
    <property type="project" value="TreeGrafter"/>
</dbReference>
<dbReference type="FunFam" id="1.10.10.820:FF:000001">
    <property type="entry name" value="Myosin heavy chain"/>
    <property type="match status" value="1"/>
</dbReference>
<evidence type="ECO:0000256" key="6">
    <source>
        <dbReference type="PROSITE-ProRule" id="PRU00782"/>
    </source>
</evidence>
<evidence type="ECO:0000313" key="10">
    <source>
        <dbReference type="Proteomes" id="UP001515480"/>
    </source>
</evidence>
<keyword evidence="2 6" id="KW-0067">ATP-binding</keyword>
<evidence type="ECO:0000259" key="8">
    <source>
        <dbReference type="PROSITE" id="PS51456"/>
    </source>
</evidence>
<dbReference type="GO" id="GO:0005524">
    <property type="term" value="F:ATP binding"/>
    <property type="evidence" value="ECO:0007669"/>
    <property type="project" value="UniProtKB-UniRule"/>
</dbReference>
<organism evidence="9 10">
    <name type="scientific">Prymnesium parvum</name>
    <name type="common">Toxic golden alga</name>
    <dbReference type="NCBI Taxonomy" id="97485"/>
    <lineage>
        <taxon>Eukaryota</taxon>
        <taxon>Haptista</taxon>
        <taxon>Haptophyta</taxon>
        <taxon>Prymnesiophyceae</taxon>
        <taxon>Prymnesiales</taxon>
        <taxon>Prymnesiaceae</taxon>
        <taxon>Prymnesium</taxon>
    </lineage>
</organism>
<dbReference type="Gene3D" id="3.30.710.10">
    <property type="entry name" value="Potassium Channel Kv1.1, Chain A"/>
    <property type="match status" value="1"/>
</dbReference>
<dbReference type="Gene3D" id="1.20.120.720">
    <property type="entry name" value="Myosin VI head, motor domain, U50 subdomain"/>
    <property type="match status" value="1"/>
</dbReference>
<feature type="region of interest" description="Actin-binding" evidence="6">
    <location>
        <begin position="805"/>
        <end position="827"/>
    </location>
</feature>
<dbReference type="GO" id="GO:0051260">
    <property type="term" value="P:protein homooligomerization"/>
    <property type="evidence" value="ECO:0007669"/>
    <property type="project" value="InterPro"/>
</dbReference>
<feature type="domain" description="Myosin motor" evidence="8">
    <location>
        <begin position="119"/>
        <end position="929"/>
    </location>
</feature>
<gene>
    <name evidence="9" type="ORF">AB1Y20_010856</name>
</gene>
<evidence type="ECO:0000313" key="9">
    <source>
        <dbReference type="EMBL" id="KAL1504450.1"/>
    </source>
</evidence>
<dbReference type="Pfam" id="PF00063">
    <property type="entry name" value="Myosin_head"/>
    <property type="match status" value="2"/>
</dbReference>
<dbReference type="Gene3D" id="1.10.10.820">
    <property type="match status" value="1"/>
</dbReference>